<reference evidence="7 9" key="3">
    <citation type="submission" date="2017-11" db="EMBL/GenBank/DDBJ databases">
        <title>De-novo sequencing of pomegranate (Punica granatum L.) genome.</title>
        <authorList>
            <person name="Akparov Z."/>
            <person name="Amiraslanov A."/>
            <person name="Hajiyeva S."/>
            <person name="Abbasov M."/>
            <person name="Kaur K."/>
            <person name="Hamwieh A."/>
            <person name="Solovyev V."/>
            <person name="Salamov A."/>
            <person name="Braich B."/>
            <person name="Kosarev P."/>
            <person name="Mahmoud A."/>
            <person name="Hajiyev E."/>
            <person name="Babayeva S."/>
            <person name="Izzatullayeva V."/>
            <person name="Mammadov A."/>
            <person name="Mammadov A."/>
            <person name="Sharifova S."/>
            <person name="Ojaghi J."/>
            <person name="Eynullazada K."/>
            <person name="Bayramov B."/>
            <person name="Abdulazimova A."/>
            <person name="Shahmuradov I."/>
        </authorList>
    </citation>
    <scope>NUCLEOTIDE SEQUENCE [LARGE SCALE GENOMIC DNA]</scope>
    <source>
        <strain evidence="7">AG2017</strain>
        <strain evidence="9">cv. AG2017</strain>
        <tissue evidence="7">Leaf</tissue>
    </source>
</reference>
<feature type="transmembrane region" description="Helical" evidence="5">
    <location>
        <begin position="109"/>
        <end position="129"/>
    </location>
</feature>
<dbReference type="Gene3D" id="2.40.480.10">
    <property type="entry name" value="Allene oxide cyclase-like"/>
    <property type="match status" value="1"/>
</dbReference>
<keyword evidence="4" id="KW-0052">Apoplast</keyword>
<proteinExistence type="inferred from homology"/>
<dbReference type="PANTHER" id="PTHR21495">
    <property type="entry name" value="NUCLEOPORIN-RELATED"/>
    <property type="match status" value="1"/>
</dbReference>
<comment type="subunit">
    <text evidence="2 4">Homodimer.</text>
</comment>
<evidence type="ECO:0000313" key="6">
    <source>
        <dbReference type="EMBL" id="OWM82636.1"/>
    </source>
</evidence>
<dbReference type="InterPro" id="IPR044859">
    <property type="entry name" value="Allene_oxi_cyc_Dirigent"/>
</dbReference>
<evidence type="ECO:0000256" key="2">
    <source>
        <dbReference type="ARBA" id="ARBA00011738"/>
    </source>
</evidence>
<dbReference type="Pfam" id="PF03018">
    <property type="entry name" value="Dirigent"/>
    <property type="match status" value="1"/>
</dbReference>
<dbReference type="GO" id="GO:0048046">
    <property type="term" value="C:apoplast"/>
    <property type="evidence" value="ECO:0007669"/>
    <property type="project" value="UniProtKB-SubCell"/>
</dbReference>
<evidence type="ECO:0000313" key="7">
    <source>
        <dbReference type="EMBL" id="PKI32825.1"/>
    </source>
</evidence>
<evidence type="ECO:0000256" key="1">
    <source>
        <dbReference type="ARBA" id="ARBA00010746"/>
    </source>
</evidence>
<dbReference type="InterPro" id="IPR004265">
    <property type="entry name" value="Dirigent"/>
</dbReference>
<organism evidence="6 8">
    <name type="scientific">Punica granatum</name>
    <name type="common">Pomegranate</name>
    <dbReference type="NCBI Taxonomy" id="22663"/>
    <lineage>
        <taxon>Eukaryota</taxon>
        <taxon>Viridiplantae</taxon>
        <taxon>Streptophyta</taxon>
        <taxon>Embryophyta</taxon>
        <taxon>Tracheophyta</taxon>
        <taxon>Spermatophyta</taxon>
        <taxon>Magnoliopsida</taxon>
        <taxon>eudicotyledons</taxon>
        <taxon>Gunneridae</taxon>
        <taxon>Pentapetalae</taxon>
        <taxon>rosids</taxon>
        <taxon>malvids</taxon>
        <taxon>Myrtales</taxon>
        <taxon>Lythraceae</taxon>
        <taxon>Punica</taxon>
    </lineage>
</organism>
<comment type="caution">
    <text evidence="6">The sequence shown here is derived from an EMBL/GenBank/DDBJ whole genome shotgun (WGS) entry which is preliminary data.</text>
</comment>
<comment type="function">
    <text evidence="4">Dirigent proteins impart stereoselectivity on the phenoxy radical-coupling reaction, yielding optically active lignans from two molecules of coniferyl alcohol in the biosynthesis of lignans, flavonolignans, and alkaloids and thus plays a central role in plant secondary metabolism.</text>
</comment>
<keyword evidence="5" id="KW-1133">Transmembrane helix</keyword>
<dbReference type="GO" id="GO:0009699">
    <property type="term" value="P:phenylpropanoid biosynthetic process"/>
    <property type="evidence" value="ECO:0007669"/>
    <property type="project" value="UniProtKB-ARBA"/>
</dbReference>
<dbReference type="GeneID" id="116206900"/>
<reference evidence="6" key="2">
    <citation type="submission" date="2017-06" db="EMBL/GenBank/DDBJ databases">
        <title>The pomegranate genome and the genomics of punicalagin biosynthesis.</title>
        <authorList>
            <person name="Xu C."/>
        </authorList>
    </citation>
    <scope>NUCLEOTIDE SEQUENCE [LARGE SCALE GENOMIC DNA]</scope>
    <source>
        <tissue evidence="6">Fresh leaf</tissue>
    </source>
</reference>
<name>A0A218XD57_PUNGR</name>
<accession>A0A218XD57</accession>
<gene>
    <name evidence="6" type="ORF">CDL15_Pgr002211</name>
    <name evidence="7" type="ORF">CRG98_046818</name>
</gene>
<sequence length="192" mass="21157">MALYSRAVVFMSFISSLMFILAASETHPFSRSLSAHKPWVPAKHREKLTHLHFYFHDIISGRNTTAVRVAGAPASAKSPTAFGTVFVTDDPLTLGPDLGSRLVGRAQGMYGSASLAELGLVMVMNFVFLEGKYKDSSLSLLGRNNVLSEVREMPIVGGSGMFRFARGYAQVRTHMITAEQATVEYNVFVYHY</sequence>
<feature type="transmembrane region" description="Helical" evidence="5">
    <location>
        <begin position="7"/>
        <end position="24"/>
    </location>
</feature>
<comment type="subcellular location">
    <subcellularLocation>
        <location evidence="4">Secreted</location>
        <location evidence="4">Extracellular space</location>
        <location evidence="4">Apoplast</location>
    </subcellularLocation>
</comment>
<evidence type="ECO:0000256" key="5">
    <source>
        <dbReference type="SAM" id="Phobius"/>
    </source>
</evidence>
<evidence type="ECO:0000256" key="3">
    <source>
        <dbReference type="ARBA" id="ARBA00022525"/>
    </source>
</evidence>
<dbReference type="EMBL" id="MTKT01002011">
    <property type="protein sequence ID" value="OWM82636.1"/>
    <property type="molecule type" value="Genomic_DNA"/>
</dbReference>
<evidence type="ECO:0000313" key="8">
    <source>
        <dbReference type="Proteomes" id="UP000197138"/>
    </source>
</evidence>
<keyword evidence="5" id="KW-0472">Membrane</keyword>
<keyword evidence="9" id="KW-1185">Reference proteome</keyword>
<comment type="similarity">
    <text evidence="1 4">Belongs to the plant dirigent protein family.</text>
</comment>
<dbReference type="Proteomes" id="UP000233551">
    <property type="component" value="Unassembled WGS sequence"/>
</dbReference>
<keyword evidence="5" id="KW-0812">Transmembrane</keyword>
<dbReference type="AlphaFoldDB" id="A0A218XD57"/>
<evidence type="ECO:0000313" key="9">
    <source>
        <dbReference type="Proteomes" id="UP000233551"/>
    </source>
</evidence>
<protein>
    <recommendedName>
        <fullName evidence="4">Dirigent protein</fullName>
    </recommendedName>
</protein>
<dbReference type="EMBL" id="PGOL01007327">
    <property type="protein sequence ID" value="PKI32825.1"/>
    <property type="molecule type" value="Genomic_DNA"/>
</dbReference>
<dbReference type="Proteomes" id="UP000197138">
    <property type="component" value="Unassembled WGS sequence"/>
</dbReference>
<evidence type="ECO:0000256" key="4">
    <source>
        <dbReference type="RuleBase" id="RU363099"/>
    </source>
</evidence>
<reference evidence="8" key="1">
    <citation type="journal article" date="2017" name="Plant J.">
        <title>The pomegranate (Punica granatum L.) genome and the genomics of punicalagin biosynthesis.</title>
        <authorList>
            <person name="Qin G."/>
            <person name="Xu C."/>
            <person name="Ming R."/>
            <person name="Tang H."/>
            <person name="Guyot R."/>
            <person name="Kramer E.M."/>
            <person name="Hu Y."/>
            <person name="Yi X."/>
            <person name="Qi Y."/>
            <person name="Xu X."/>
            <person name="Gao Z."/>
            <person name="Pan H."/>
            <person name="Jian J."/>
            <person name="Tian Y."/>
            <person name="Yue Z."/>
            <person name="Xu Y."/>
        </authorList>
    </citation>
    <scope>NUCLEOTIDE SEQUENCE [LARGE SCALE GENOMIC DNA]</scope>
    <source>
        <strain evidence="8">cv. Dabenzi</strain>
    </source>
</reference>
<dbReference type="STRING" id="22663.A0A218XD57"/>
<dbReference type="OrthoDB" id="1864232at2759"/>
<keyword evidence="3 4" id="KW-0964">Secreted</keyword>